<sequence length="68" mass="7296">MQSRGFQGLPSQVQDLVLQGLDSEVESAKSKIEEAEENRPVDADLLGSLQGDIVRVEGLRSLLTSGQA</sequence>
<evidence type="ECO:0000313" key="1">
    <source>
        <dbReference type="EMBL" id="UOQ59685.1"/>
    </source>
</evidence>
<accession>A0ABY4FTU9</accession>
<reference evidence="1 2" key="1">
    <citation type="submission" date="2022-04" db="EMBL/GenBank/DDBJ databases">
        <title>Leucobacter sp. isolated from rhizosphere of onion.</title>
        <authorList>
            <person name="Won M."/>
            <person name="Lee C.-M."/>
            <person name="Woen H.-Y."/>
            <person name="Kwon S.-W."/>
        </authorList>
    </citation>
    <scope>NUCLEOTIDE SEQUENCE [LARGE SCALE GENOMIC DNA]</scope>
    <source>
        <strain evidence="1 2">H25R-14</strain>
    </source>
</reference>
<proteinExistence type="predicted"/>
<dbReference type="EMBL" id="CP095043">
    <property type="protein sequence ID" value="UOQ59685.1"/>
    <property type="molecule type" value="Genomic_DNA"/>
</dbReference>
<gene>
    <name evidence="1" type="ORF">MUN76_11580</name>
</gene>
<organism evidence="1 2">
    <name type="scientific">Leucobacter rhizosphaerae</name>
    <dbReference type="NCBI Taxonomy" id="2932245"/>
    <lineage>
        <taxon>Bacteria</taxon>
        <taxon>Bacillati</taxon>
        <taxon>Actinomycetota</taxon>
        <taxon>Actinomycetes</taxon>
        <taxon>Micrococcales</taxon>
        <taxon>Microbacteriaceae</taxon>
        <taxon>Leucobacter</taxon>
    </lineage>
</organism>
<protein>
    <submittedName>
        <fullName evidence="1">Uncharacterized protein</fullName>
    </submittedName>
</protein>
<dbReference type="Proteomes" id="UP000831775">
    <property type="component" value="Chromosome"/>
</dbReference>
<dbReference type="RefSeq" id="WP_244684841.1">
    <property type="nucleotide sequence ID" value="NZ_CP095043.1"/>
</dbReference>
<evidence type="ECO:0000313" key="2">
    <source>
        <dbReference type="Proteomes" id="UP000831775"/>
    </source>
</evidence>
<keyword evidence="2" id="KW-1185">Reference proteome</keyword>
<name>A0ABY4FTU9_9MICO</name>